<dbReference type="AlphaFoldDB" id="X0WCN6"/>
<evidence type="ECO:0000313" key="1">
    <source>
        <dbReference type="EMBL" id="GAG20947.1"/>
    </source>
</evidence>
<organism evidence="1">
    <name type="scientific">marine sediment metagenome</name>
    <dbReference type="NCBI Taxonomy" id="412755"/>
    <lineage>
        <taxon>unclassified sequences</taxon>
        <taxon>metagenomes</taxon>
        <taxon>ecological metagenomes</taxon>
    </lineage>
</organism>
<reference evidence="1" key="1">
    <citation type="journal article" date="2014" name="Front. Microbiol.">
        <title>High frequency of phylogenetically diverse reductive dehalogenase-homologous genes in deep subseafloor sedimentary metagenomes.</title>
        <authorList>
            <person name="Kawai M."/>
            <person name="Futagami T."/>
            <person name="Toyoda A."/>
            <person name="Takaki Y."/>
            <person name="Nishi S."/>
            <person name="Hori S."/>
            <person name="Arai W."/>
            <person name="Tsubouchi T."/>
            <person name="Morono Y."/>
            <person name="Uchiyama I."/>
            <person name="Ito T."/>
            <person name="Fujiyama A."/>
            <person name="Inagaki F."/>
            <person name="Takami H."/>
        </authorList>
    </citation>
    <scope>NUCLEOTIDE SEQUENCE</scope>
    <source>
        <strain evidence="1">Expedition CK06-06</strain>
    </source>
</reference>
<sequence length="230" mass="23453">MASFFEKGFGGIFGGGENKQNPSFVDPAQAPFLDWLRTQGQDIAQGQMGAGGQGDFANQLGGQLMGQGQQFLGGLQNAGNQLNQFMGPGFMQQQIGALGQATQQNFGDLLGQIGGGASMSGGFGGTRQGVAEGVGLSRANTSFQQGVGNIMQQDLGRRQNAALGQAGIQNQANMGGIQGANSLFNLGMAPFQSQFAPLTNFANLVGQPTVLGGGGVDFQTPGILGGFGNL</sequence>
<proteinExistence type="predicted"/>
<feature type="non-terminal residue" evidence="1">
    <location>
        <position position="230"/>
    </location>
</feature>
<protein>
    <submittedName>
        <fullName evidence="1">Uncharacterized protein</fullName>
    </submittedName>
</protein>
<accession>X0WCN6</accession>
<gene>
    <name evidence="1" type="ORF">S01H1_51158</name>
</gene>
<name>X0WCN6_9ZZZZ</name>
<comment type="caution">
    <text evidence="1">The sequence shown here is derived from an EMBL/GenBank/DDBJ whole genome shotgun (WGS) entry which is preliminary data.</text>
</comment>
<dbReference type="EMBL" id="BARS01033002">
    <property type="protein sequence ID" value="GAG20947.1"/>
    <property type="molecule type" value="Genomic_DNA"/>
</dbReference>